<reference evidence="3" key="1">
    <citation type="submission" date="2020-08" db="EMBL/GenBank/DDBJ databases">
        <title>Genome public.</title>
        <authorList>
            <person name="Liu C."/>
            <person name="Sun Q."/>
        </authorList>
    </citation>
    <scope>NUCLEOTIDE SEQUENCE</scope>
    <source>
        <strain evidence="3">BX22</strain>
    </source>
</reference>
<dbReference type="SUPFAM" id="SSF63817">
    <property type="entry name" value="Sortase"/>
    <property type="match status" value="1"/>
</dbReference>
<keyword evidence="4" id="KW-1185">Reference proteome</keyword>
<accession>A0A923L2N6</accession>
<dbReference type="Pfam" id="PF04203">
    <property type="entry name" value="Sortase"/>
    <property type="match status" value="1"/>
</dbReference>
<dbReference type="InterPro" id="IPR041999">
    <property type="entry name" value="Sortase_D_1"/>
</dbReference>
<comment type="caution">
    <text evidence="3">The sequence shown here is derived from an EMBL/GenBank/DDBJ whole genome shotgun (WGS) entry which is preliminary data.</text>
</comment>
<dbReference type="InterPro" id="IPR023365">
    <property type="entry name" value="Sortase_dom-sf"/>
</dbReference>
<evidence type="ECO:0000256" key="1">
    <source>
        <dbReference type="ARBA" id="ARBA00022801"/>
    </source>
</evidence>
<dbReference type="InterPro" id="IPR005754">
    <property type="entry name" value="Sortase"/>
</dbReference>
<dbReference type="CDD" id="cd05828">
    <property type="entry name" value="Sortase_D_1"/>
    <property type="match status" value="1"/>
</dbReference>
<name>A0A923L2N6_9BACI</name>
<feature type="active site" description="Proton donor/acceptor" evidence="2">
    <location>
        <position position="115"/>
    </location>
</feature>
<gene>
    <name evidence="3" type="ORF">H8S33_00815</name>
</gene>
<keyword evidence="1" id="KW-0378">Hydrolase</keyword>
<dbReference type="Proteomes" id="UP000637359">
    <property type="component" value="Unassembled WGS sequence"/>
</dbReference>
<organism evidence="3 4">
    <name type="scientific">Ornithinibacillus hominis</name>
    <dbReference type="NCBI Taxonomy" id="2763055"/>
    <lineage>
        <taxon>Bacteria</taxon>
        <taxon>Bacillati</taxon>
        <taxon>Bacillota</taxon>
        <taxon>Bacilli</taxon>
        <taxon>Bacillales</taxon>
        <taxon>Bacillaceae</taxon>
        <taxon>Ornithinibacillus</taxon>
    </lineage>
</organism>
<dbReference type="AlphaFoldDB" id="A0A923L2N6"/>
<dbReference type="NCBIfam" id="NF033746">
    <property type="entry name" value="class_D_sortase"/>
    <property type="match status" value="1"/>
</dbReference>
<sequence length="194" mass="21555">MAKKIFSFVTVLLIAAGVTLTGYSIFNIWNSAQQQDKLLVEAKGLISESPPQEEEEIDIPDFQIGDAIGILEVPKIDEELPIVEGTDSEQLRKGVGHYIGTALPNQNDQIVLSGHRDTVFKKFDQIGIGDQFIVKLQYGEFTYEIVDTKIVDADDLTVIKPTAPEEILTVTTCYPFGYIGDAPERFIFTAKRVD</sequence>
<evidence type="ECO:0000256" key="2">
    <source>
        <dbReference type="PIRSR" id="PIRSR605754-1"/>
    </source>
</evidence>
<dbReference type="EMBL" id="JACOOL010000001">
    <property type="protein sequence ID" value="MBC5635353.1"/>
    <property type="molecule type" value="Genomic_DNA"/>
</dbReference>
<proteinExistence type="predicted"/>
<protein>
    <submittedName>
        <fullName evidence="3">Class D sortase</fullName>
    </submittedName>
</protein>
<dbReference type="NCBIfam" id="TIGR01076">
    <property type="entry name" value="sortase_fam"/>
    <property type="match status" value="1"/>
</dbReference>
<feature type="active site" description="Acyl-thioester intermediate" evidence="2">
    <location>
        <position position="173"/>
    </location>
</feature>
<dbReference type="GO" id="GO:0016787">
    <property type="term" value="F:hydrolase activity"/>
    <property type="evidence" value="ECO:0007669"/>
    <property type="project" value="UniProtKB-KW"/>
</dbReference>
<evidence type="ECO:0000313" key="4">
    <source>
        <dbReference type="Proteomes" id="UP000637359"/>
    </source>
</evidence>
<dbReference type="Gene3D" id="2.40.260.10">
    <property type="entry name" value="Sortase"/>
    <property type="match status" value="1"/>
</dbReference>
<dbReference type="RefSeq" id="WP_186868064.1">
    <property type="nucleotide sequence ID" value="NZ_JACOOL010000001.1"/>
</dbReference>
<dbReference type="InterPro" id="IPR053525">
    <property type="entry name" value="Sortase_D"/>
</dbReference>
<evidence type="ECO:0000313" key="3">
    <source>
        <dbReference type="EMBL" id="MBC5635353.1"/>
    </source>
</evidence>